<dbReference type="InterPro" id="IPR032675">
    <property type="entry name" value="LRR_dom_sf"/>
</dbReference>
<dbReference type="VEuPathDB" id="AmoebaDB:EIN_446040"/>
<dbReference type="RefSeq" id="XP_004185393.1">
    <property type="nucleotide sequence ID" value="XM_004185345.1"/>
</dbReference>
<organism evidence="1 2">
    <name type="scientific">Entamoeba invadens IP1</name>
    <dbReference type="NCBI Taxonomy" id="370355"/>
    <lineage>
        <taxon>Eukaryota</taxon>
        <taxon>Amoebozoa</taxon>
        <taxon>Evosea</taxon>
        <taxon>Archamoebae</taxon>
        <taxon>Mastigamoebida</taxon>
        <taxon>Entamoebidae</taxon>
        <taxon>Entamoeba</taxon>
    </lineage>
</organism>
<sequence length="542" mass="61682">MVCKKFKDNMMKFHYNPIPLNKKNINYFLNIETLHLWSREDENFGNVIKDPDTFGLTHVFKSLFCKKKLFRVVVWFNIDCQTVSMNNKNFVFKNVTFTENDLELFGEIPKSINITSIGDYCYRGATNLTTFHIPSGVTSIEDYCFTGCCNLKQVIIPNTVQVIKKGCFDMCSSLTKIVLPQNITTLPECCFNQCSSLTSFEIPSQVISIESMCFENCTNLREVSLPESVTKIGDRCFNRCFKLNEIVIPHFVKEVGGMCFDACTSLRKITTPPLFKIFKYMDDSERVTGYGVICGVDVLFQIDLPSTVKIINNIKFNCSSELIGIKVPEHITALHYCCFCCCNKLLTGITIPSSVKSIGSSCFATCTRLEDVVIPESITSIGMSCFSCCNISSINLPLNITTLENYCFKYCCKLSDITIPQNVVSIGENCFEGCENLSHIEIPKSVSEIGTSCFYRCYKLDFNDIPVQLRSEKIFTSNYIEIVDGKKGKLYFTYSGIKYKIIPFYQKILKNKNKKIVKMILKKQKFNNYKKTKKNKSALLIN</sequence>
<dbReference type="AlphaFoldDB" id="L7FKT0"/>
<protein>
    <recommendedName>
        <fullName evidence="3">Leucine rich repeat containing protein BspA family protein</fullName>
    </recommendedName>
</protein>
<dbReference type="Pfam" id="PF13306">
    <property type="entry name" value="LRR_5"/>
    <property type="match status" value="2"/>
</dbReference>
<proteinExistence type="predicted"/>
<dbReference type="InterPro" id="IPR026906">
    <property type="entry name" value="LRR_5"/>
</dbReference>
<evidence type="ECO:0008006" key="3">
    <source>
        <dbReference type="Google" id="ProtNLM"/>
    </source>
</evidence>
<gene>
    <name evidence="1" type="ORF">EIN_446040</name>
</gene>
<dbReference type="PANTHER" id="PTHR45661">
    <property type="entry name" value="SURFACE ANTIGEN"/>
    <property type="match status" value="1"/>
</dbReference>
<dbReference type="Proteomes" id="UP000014680">
    <property type="component" value="Unassembled WGS sequence"/>
</dbReference>
<accession>L7FKT0</accession>
<reference evidence="1 2" key="1">
    <citation type="submission" date="2012-10" db="EMBL/GenBank/DDBJ databases">
        <authorList>
            <person name="Zafar N."/>
            <person name="Inman J."/>
            <person name="Hall N."/>
            <person name="Lorenzi H."/>
            <person name="Caler E."/>
        </authorList>
    </citation>
    <scope>NUCLEOTIDE SEQUENCE [LARGE SCALE GENOMIC DNA]</scope>
    <source>
        <strain evidence="1 2">IP1</strain>
    </source>
</reference>
<dbReference type="EMBL" id="KB207017">
    <property type="protein sequence ID" value="ELP86047.1"/>
    <property type="molecule type" value="Genomic_DNA"/>
</dbReference>
<evidence type="ECO:0000313" key="1">
    <source>
        <dbReference type="EMBL" id="ELP86047.1"/>
    </source>
</evidence>
<dbReference type="InterPro" id="IPR053139">
    <property type="entry name" value="Surface_bspA-like"/>
</dbReference>
<name>L7FKT0_ENTIV</name>
<dbReference type="Gene3D" id="3.80.10.10">
    <property type="entry name" value="Ribonuclease Inhibitor"/>
    <property type="match status" value="3"/>
</dbReference>
<dbReference type="PANTHER" id="PTHR45661:SF3">
    <property type="entry name" value="IG-LIKE DOMAIN-CONTAINING PROTEIN"/>
    <property type="match status" value="1"/>
</dbReference>
<dbReference type="Gene3D" id="3.40.50.12480">
    <property type="match status" value="1"/>
</dbReference>
<dbReference type="GeneID" id="14885024"/>
<dbReference type="OrthoDB" id="34643at2759"/>
<keyword evidence="2" id="KW-1185">Reference proteome</keyword>
<evidence type="ECO:0000313" key="2">
    <source>
        <dbReference type="Proteomes" id="UP000014680"/>
    </source>
</evidence>
<dbReference type="SUPFAM" id="SSF52058">
    <property type="entry name" value="L domain-like"/>
    <property type="match status" value="2"/>
</dbReference>
<dbReference type="KEGG" id="eiv:EIN_446040"/>